<evidence type="ECO:0000313" key="4">
    <source>
        <dbReference type="EMBL" id="SDC09686.1"/>
    </source>
</evidence>
<comment type="similarity">
    <text evidence="1">Belongs to the EamA transporter family.</text>
</comment>
<evidence type="ECO:0000259" key="3">
    <source>
        <dbReference type="Pfam" id="PF00892"/>
    </source>
</evidence>
<feature type="transmembrane region" description="Helical" evidence="2">
    <location>
        <begin position="222"/>
        <end position="242"/>
    </location>
</feature>
<dbReference type="PANTHER" id="PTHR22911:SF137">
    <property type="entry name" value="SOLUTE CARRIER FAMILY 35 MEMBER G2-RELATED"/>
    <property type="match status" value="1"/>
</dbReference>
<evidence type="ECO:0000313" key="5">
    <source>
        <dbReference type="Proteomes" id="UP000198528"/>
    </source>
</evidence>
<feature type="transmembrane region" description="Helical" evidence="2">
    <location>
        <begin position="6"/>
        <end position="24"/>
    </location>
</feature>
<keyword evidence="2" id="KW-0812">Transmembrane</keyword>
<feature type="domain" description="EamA" evidence="3">
    <location>
        <begin position="158"/>
        <end position="291"/>
    </location>
</feature>
<feature type="transmembrane region" description="Helical" evidence="2">
    <location>
        <begin position="185"/>
        <end position="202"/>
    </location>
</feature>
<protein>
    <submittedName>
        <fullName evidence="4">Transporter family protein</fullName>
    </submittedName>
</protein>
<name>A0A1G6IV90_9ACTN</name>
<feature type="transmembrane region" description="Helical" evidence="2">
    <location>
        <begin position="64"/>
        <end position="82"/>
    </location>
</feature>
<feature type="transmembrane region" description="Helical" evidence="2">
    <location>
        <begin position="119"/>
        <end position="137"/>
    </location>
</feature>
<keyword evidence="5" id="KW-1185">Reference proteome</keyword>
<feature type="transmembrane region" description="Helical" evidence="2">
    <location>
        <begin position="157"/>
        <end position="179"/>
    </location>
</feature>
<feature type="transmembrane region" description="Helical" evidence="2">
    <location>
        <begin position="36"/>
        <end position="58"/>
    </location>
</feature>
<dbReference type="RefSeq" id="WP_090845169.1">
    <property type="nucleotide sequence ID" value="NZ_DBFONV010000044.1"/>
</dbReference>
<proteinExistence type="inferred from homology"/>
<dbReference type="Pfam" id="PF00892">
    <property type="entry name" value="EamA"/>
    <property type="match status" value="2"/>
</dbReference>
<feature type="domain" description="EamA" evidence="3">
    <location>
        <begin position="2"/>
        <end position="137"/>
    </location>
</feature>
<keyword evidence="2" id="KW-1133">Transmembrane helix</keyword>
<dbReference type="Gene3D" id="1.10.3730.20">
    <property type="match status" value="2"/>
</dbReference>
<reference evidence="5" key="1">
    <citation type="submission" date="2016-10" db="EMBL/GenBank/DDBJ databases">
        <authorList>
            <person name="Varghese N."/>
            <person name="Submissions S."/>
        </authorList>
    </citation>
    <scope>NUCLEOTIDE SEQUENCE [LARGE SCALE GENOMIC DNA]</scope>
    <source>
        <strain evidence="5">DSM 22619</strain>
    </source>
</reference>
<dbReference type="EMBL" id="FMZL01000003">
    <property type="protein sequence ID" value="SDC09686.1"/>
    <property type="molecule type" value="Genomic_DNA"/>
</dbReference>
<dbReference type="InterPro" id="IPR037185">
    <property type="entry name" value="EmrE-like"/>
</dbReference>
<dbReference type="Proteomes" id="UP000198528">
    <property type="component" value="Unassembled WGS sequence"/>
</dbReference>
<dbReference type="PANTHER" id="PTHR22911">
    <property type="entry name" value="ACYL-MALONYL CONDENSING ENZYME-RELATED"/>
    <property type="match status" value="1"/>
</dbReference>
<sequence>MWLMAAVGSALFAGVTSILAKLGIRKTDSDVATAIRTIVVLAFSWLMALVTGQVGAIGTLTAKAWAFLALSGVATGASWICYFKALSMGDVNKVVPIDKTSSVLTILLAIVLFGEVNNLAVKLLGSVAILAGTLLMVQRTGEKSADASAAGHPHNAYLAYAVASAVFAALTSILAKVGIEGVPSNLATAVRTCFVLAMAWIVVGMRGKLPQARLDALNAREFAFICLSGIATGASWLCYYFAIQNGPVSVVVPVDKLSILVSMAFAAVVFHERYTARSLTGLALIATATVAMAVWA</sequence>
<evidence type="ECO:0000256" key="2">
    <source>
        <dbReference type="SAM" id="Phobius"/>
    </source>
</evidence>
<dbReference type="AlphaFoldDB" id="A0A1G6IV90"/>
<gene>
    <name evidence="4" type="ORF">SAMN04487824_10358</name>
</gene>
<organism evidence="4 5">
    <name type="scientific">Parafannyhessea umbonata</name>
    <dbReference type="NCBI Taxonomy" id="604330"/>
    <lineage>
        <taxon>Bacteria</taxon>
        <taxon>Bacillati</taxon>
        <taxon>Actinomycetota</taxon>
        <taxon>Coriobacteriia</taxon>
        <taxon>Coriobacteriales</taxon>
        <taxon>Atopobiaceae</taxon>
        <taxon>Parafannyhessea</taxon>
    </lineage>
</organism>
<dbReference type="InterPro" id="IPR000620">
    <property type="entry name" value="EamA_dom"/>
</dbReference>
<evidence type="ECO:0000256" key="1">
    <source>
        <dbReference type="ARBA" id="ARBA00007362"/>
    </source>
</evidence>
<feature type="transmembrane region" description="Helical" evidence="2">
    <location>
        <begin position="248"/>
        <end position="270"/>
    </location>
</feature>
<dbReference type="GO" id="GO:0016020">
    <property type="term" value="C:membrane"/>
    <property type="evidence" value="ECO:0007669"/>
    <property type="project" value="InterPro"/>
</dbReference>
<dbReference type="STRING" id="604330.SAMN04489857_1607"/>
<feature type="transmembrane region" description="Helical" evidence="2">
    <location>
        <begin position="277"/>
        <end position="295"/>
    </location>
</feature>
<keyword evidence="2" id="KW-0472">Membrane</keyword>
<dbReference type="SUPFAM" id="SSF103481">
    <property type="entry name" value="Multidrug resistance efflux transporter EmrE"/>
    <property type="match status" value="2"/>
</dbReference>
<accession>A0A1G6IV90</accession>